<dbReference type="EMBL" id="VTPS01000002">
    <property type="protein sequence ID" value="TZE83126.1"/>
    <property type="molecule type" value="Genomic_DNA"/>
</dbReference>
<dbReference type="RefSeq" id="WP_149544323.1">
    <property type="nucleotide sequence ID" value="NZ_VTPS01000002.1"/>
</dbReference>
<evidence type="ECO:0000256" key="2">
    <source>
        <dbReference type="ARBA" id="ARBA00005046"/>
    </source>
</evidence>
<protein>
    <recommendedName>
        <fullName evidence="4 6">Molybdenum cofactor biosynthesis protein B</fullName>
    </recommendedName>
</protein>
<dbReference type="Proteomes" id="UP000322976">
    <property type="component" value="Unassembled WGS sequence"/>
</dbReference>
<organism evidence="8 9">
    <name type="scientific">Calorimonas adulescens</name>
    <dbReference type="NCBI Taxonomy" id="2606906"/>
    <lineage>
        <taxon>Bacteria</taxon>
        <taxon>Bacillati</taxon>
        <taxon>Bacillota</taxon>
        <taxon>Clostridia</taxon>
        <taxon>Thermoanaerobacterales</taxon>
        <taxon>Thermoanaerobacteraceae</taxon>
        <taxon>Calorimonas</taxon>
    </lineage>
</organism>
<dbReference type="PIRSF" id="PIRSF006443">
    <property type="entry name" value="MoaB"/>
    <property type="match status" value="1"/>
</dbReference>
<comment type="caution">
    <text evidence="8">The sequence shown here is derived from an EMBL/GenBank/DDBJ whole genome shotgun (WGS) entry which is preliminary data.</text>
</comment>
<dbReference type="CDD" id="cd00886">
    <property type="entry name" value="MogA_MoaB"/>
    <property type="match status" value="1"/>
</dbReference>
<keyword evidence="5 6" id="KW-0501">Molybdenum cofactor biosynthesis</keyword>
<evidence type="ECO:0000256" key="4">
    <source>
        <dbReference type="ARBA" id="ARBA00015262"/>
    </source>
</evidence>
<dbReference type="UniPathway" id="UPA00344"/>
<dbReference type="GO" id="GO:0006777">
    <property type="term" value="P:Mo-molybdopterin cofactor biosynthetic process"/>
    <property type="evidence" value="ECO:0007669"/>
    <property type="project" value="UniProtKB-UniRule"/>
</dbReference>
<dbReference type="SMART" id="SM00852">
    <property type="entry name" value="MoCF_biosynth"/>
    <property type="match status" value="1"/>
</dbReference>
<proteinExistence type="inferred from homology"/>
<dbReference type="PANTHER" id="PTHR43764">
    <property type="entry name" value="MOLYBDENUM COFACTOR BIOSYNTHESIS"/>
    <property type="match status" value="1"/>
</dbReference>
<evidence type="ECO:0000256" key="1">
    <source>
        <dbReference type="ARBA" id="ARBA00003487"/>
    </source>
</evidence>
<dbReference type="InterPro" id="IPR001453">
    <property type="entry name" value="MoaB/Mog_dom"/>
</dbReference>
<evidence type="ECO:0000256" key="3">
    <source>
        <dbReference type="ARBA" id="ARBA00006112"/>
    </source>
</evidence>
<keyword evidence="9" id="KW-1185">Reference proteome</keyword>
<gene>
    <name evidence="8" type="ORF">FWJ32_02050</name>
</gene>
<comment type="similarity">
    <text evidence="3 6">Belongs to the MoaB/Mog family.</text>
</comment>
<comment type="function">
    <text evidence="1 6">May be involved in the biosynthesis of molybdopterin.</text>
</comment>
<reference evidence="8 9" key="1">
    <citation type="submission" date="2019-08" db="EMBL/GenBank/DDBJ databases">
        <title>Calorimonas adulescens gen. nov., sp. nov., an anaerobic thermophilic bacterium from Sakhalin hot spring.</title>
        <authorList>
            <person name="Khomyakova M.A."/>
            <person name="Merkel A.Y."/>
            <person name="Novikov A."/>
            <person name="Bonch-Osmolovskaya E.A."/>
            <person name="Slobodkin A.I."/>
        </authorList>
    </citation>
    <scope>NUCLEOTIDE SEQUENCE [LARGE SCALE GENOMIC DNA]</scope>
    <source>
        <strain evidence="8 9">A05MB</strain>
    </source>
</reference>
<evidence type="ECO:0000256" key="6">
    <source>
        <dbReference type="PIRNR" id="PIRNR006443"/>
    </source>
</evidence>
<dbReference type="SUPFAM" id="SSF53218">
    <property type="entry name" value="Molybdenum cofactor biosynthesis proteins"/>
    <property type="match status" value="1"/>
</dbReference>
<accession>A0A5D8QGY6</accession>
<dbReference type="InterPro" id="IPR051920">
    <property type="entry name" value="MPT_Adenylyltrnsfr/MoaC-Rel"/>
</dbReference>
<dbReference type="NCBIfam" id="TIGR00177">
    <property type="entry name" value="molyb_syn"/>
    <property type="match status" value="1"/>
</dbReference>
<dbReference type="InterPro" id="IPR008284">
    <property type="entry name" value="MoCF_biosynth_CS"/>
</dbReference>
<name>A0A5D8QGY6_9THEO</name>
<dbReference type="PROSITE" id="PS01078">
    <property type="entry name" value="MOCF_BIOSYNTHESIS_1"/>
    <property type="match status" value="1"/>
</dbReference>
<sequence length="162" mass="17479">MIKVGIITISDKGSKGERVDESGPAIMEMISSINGEVSDYTIVPDDVDKIQAEIIRMVDEKHLDLVLTTGGTGLSPRDVTPEATRGVIEKEIPGLTEAMRMKTMEKTPAAILSRAVAGTRKGSIIVNLPGSVRAVRENLEIILPVLPHGLEILQGRMGDHMK</sequence>
<evidence type="ECO:0000256" key="5">
    <source>
        <dbReference type="ARBA" id="ARBA00023150"/>
    </source>
</evidence>
<feature type="domain" description="MoaB/Mog" evidence="7">
    <location>
        <begin position="5"/>
        <end position="149"/>
    </location>
</feature>
<dbReference type="Pfam" id="PF00994">
    <property type="entry name" value="MoCF_biosynth"/>
    <property type="match status" value="1"/>
</dbReference>
<dbReference type="Gene3D" id="3.40.980.10">
    <property type="entry name" value="MoaB/Mog-like domain"/>
    <property type="match status" value="1"/>
</dbReference>
<dbReference type="InterPro" id="IPR012245">
    <property type="entry name" value="MoaB"/>
</dbReference>
<dbReference type="AlphaFoldDB" id="A0A5D8QGY6"/>
<dbReference type="PANTHER" id="PTHR43764:SF1">
    <property type="entry name" value="MOLYBDOPTERIN MOLYBDOTRANSFERASE"/>
    <property type="match status" value="1"/>
</dbReference>
<comment type="pathway">
    <text evidence="2 6">Cofactor biosynthesis; molybdopterin biosynthesis.</text>
</comment>
<evidence type="ECO:0000313" key="8">
    <source>
        <dbReference type="EMBL" id="TZE83126.1"/>
    </source>
</evidence>
<dbReference type="InterPro" id="IPR036425">
    <property type="entry name" value="MoaB/Mog-like_dom_sf"/>
</dbReference>
<evidence type="ECO:0000313" key="9">
    <source>
        <dbReference type="Proteomes" id="UP000322976"/>
    </source>
</evidence>
<evidence type="ECO:0000259" key="7">
    <source>
        <dbReference type="SMART" id="SM00852"/>
    </source>
</evidence>